<dbReference type="Pfam" id="PF02272">
    <property type="entry name" value="DHHA1"/>
    <property type="match status" value="1"/>
</dbReference>
<dbReference type="NCBIfam" id="TIGR00644">
    <property type="entry name" value="recJ"/>
    <property type="match status" value="1"/>
</dbReference>
<evidence type="ECO:0000313" key="11">
    <source>
        <dbReference type="Proteomes" id="UP000034175"/>
    </source>
</evidence>
<dbReference type="InterPro" id="IPR038763">
    <property type="entry name" value="DHH_sf"/>
</dbReference>
<keyword evidence="6" id="KW-0175">Coiled coil</keyword>
<evidence type="ECO:0000259" key="7">
    <source>
        <dbReference type="Pfam" id="PF01368"/>
    </source>
</evidence>
<dbReference type="Gene3D" id="3.90.1640.30">
    <property type="match status" value="1"/>
</dbReference>
<dbReference type="EMBL" id="LCMA01000016">
    <property type="protein sequence ID" value="KKU25882.1"/>
    <property type="molecule type" value="Genomic_DNA"/>
</dbReference>
<dbReference type="InterPro" id="IPR051673">
    <property type="entry name" value="SSDNA_exonuclease_RecJ"/>
</dbReference>
<evidence type="ECO:0000256" key="2">
    <source>
        <dbReference type="ARBA" id="ARBA00019841"/>
    </source>
</evidence>
<dbReference type="Gene3D" id="2.40.50.460">
    <property type="match status" value="1"/>
</dbReference>
<feature type="domain" description="RecJ OB" evidence="9">
    <location>
        <begin position="459"/>
        <end position="568"/>
    </location>
</feature>
<feature type="coiled-coil region" evidence="6">
    <location>
        <begin position="425"/>
        <end position="456"/>
    </location>
</feature>
<evidence type="ECO:0000259" key="8">
    <source>
        <dbReference type="Pfam" id="PF02272"/>
    </source>
</evidence>
<feature type="domain" description="DHHA1" evidence="8">
    <location>
        <begin position="356"/>
        <end position="448"/>
    </location>
</feature>
<evidence type="ECO:0000313" key="10">
    <source>
        <dbReference type="EMBL" id="KKU25882.1"/>
    </source>
</evidence>
<dbReference type="AlphaFoldDB" id="A0A0G1NZR9"/>
<dbReference type="GO" id="GO:0003676">
    <property type="term" value="F:nucleic acid binding"/>
    <property type="evidence" value="ECO:0007669"/>
    <property type="project" value="InterPro"/>
</dbReference>
<feature type="domain" description="DDH" evidence="7">
    <location>
        <begin position="67"/>
        <end position="198"/>
    </location>
</feature>
<dbReference type="GO" id="GO:0006281">
    <property type="term" value="P:DNA repair"/>
    <property type="evidence" value="ECO:0007669"/>
    <property type="project" value="InterPro"/>
</dbReference>
<dbReference type="SUPFAM" id="SSF64182">
    <property type="entry name" value="DHH phosphoesterases"/>
    <property type="match status" value="1"/>
</dbReference>
<protein>
    <recommendedName>
        <fullName evidence="2">Single-stranded-DNA-specific exonuclease RecJ</fullName>
    </recommendedName>
</protein>
<sequence>MKKYTVKVIKGDTLLDHLLFYRGVESPEAEEKFLNPSYETHTHDPFAMKDMDKAVESVLAAVHANKKTVIYSDYDTDGIPAGVILHDFFKKIGFTNFINYIPHRHDEGFGLNLEAVEQFAKDGVKLLITVDCGMGDVGPVARANKLGIQVIIVDHHMPNSELPRSFAILNPKQTDCPYPEKMLCAAGVVFKLVQALVSRIKTSQLPNLKTSQLTPGWEKWLLDMVGIATLSDMVPLTGENRVFARYGLTVLRKSPRIGLMKLLAKLKINQQHITEDDIGFTIGPRINAASRMGVPMDAFRLLATGDDTEADSLADHLNKINDERKGTVAALSKEIKKIIYERYKKGENRVMVIGNPLWRPALLGLAANTCANEYNCPVFLWGRDGDNVIKGSCRSGERANLVELMSRASPGTFLQFGGHAFSGGFSVANEKIHTLEEELNRAHEAARATYEEIAEENFVDCELSLEEASWDTYRVIEKLAPFGTGNPKPVFLFRAIAPREVKHFGREKNHLELVFERPDGKKLSAISFFKTANDWGKEVKPDQPVDLIATFEKSMFRNFPELRLRIVDII</sequence>
<evidence type="ECO:0000256" key="3">
    <source>
        <dbReference type="ARBA" id="ARBA00022722"/>
    </source>
</evidence>
<evidence type="ECO:0000259" key="9">
    <source>
        <dbReference type="Pfam" id="PF17768"/>
    </source>
</evidence>
<name>A0A0G1NZR9_9BACT</name>
<accession>A0A0G1NZR9</accession>
<evidence type="ECO:0000256" key="6">
    <source>
        <dbReference type="SAM" id="Coils"/>
    </source>
</evidence>
<dbReference type="InterPro" id="IPR041122">
    <property type="entry name" value="RecJ_OB"/>
</dbReference>
<evidence type="ECO:0000256" key="5">
    <source>
        <dbReference type="ARBA" id="ARBA00022839"/>
    </source>
</evidence>
<gene>
    <name evidence="10" type="ORF">UX39_C0016G0003</name>
</gene>
<dbReference type="PANTHER" id="PTHR30255">
    <property type="entry name" value="SINGLE-STRANDED-DNA-SPECIFIC EXONUCLEASE RECJ"/>
    <property type="match status" value="1"/>
</dbReference>
<evidence type="ECO:0000256" key="4">
    <source>
        <dbReference type="ARBA" id="ARBA00022801"/>
    </source>
</evidence>
<proteinExistence type="inferred from homology"/>
<dbReference type="GO" id="GO:0006310">
    <property type="term" value="P:DNA recombination"/>
    <property type="evidence" value="ECO:0007669"/>
    <property type="project" value="InterPro"/>
</dbReference>
<dbReference type="InterPro" id="IPR003156">
    <property type="entry name" value="DHHA1_dom"/>
</dbReference>
<comment type="similarity">
    <text evidence="1">Belongs to the RecJ family.</text>
</comment>
<dbReference type="Proteomes" id="UP000034175">
    <property type="component" value="Unassembled WGS sequence"/>
</dbReference>
<dbReference type="PANTHER" id="PTHR30255:SF2">
    <property type="entry name" value="SINGLE-STRANDED-DNA-SPECIFIC EXONUCLEASE RECJ"/>
    <property type="match status" value="1"/>
</dbReference>
<comment type="caution">
    <text evidence="10">The sequence shown here is derived from an EMBL/GenBank/DDBJ whole genome shotgun (WGS) entry which is preliminary data.</text>
</comment>
<dbReference type="GO" id="GO:0008409">
    <property type="term" value="F:5'-3' exonuclease activity"/>
    <property type="evidence" value="ECO:0007669"/>
    <property type="project" value="InterPro"/>
</dbReference>
<keyword evidence="5 10" id="KW-0269">Exonuclease</keyword>
<dbReference type="InterPro" id="IPR004610">
    <property type="entry name" value="RecJ"/>
</dbReference>
<dbReference type="PATRIC" id="fig|1619042.3.peg.494"/>
<reference evidence="10 11" key="1">
    <citation type="journal article" date="2015" name="Nature">
        <title>rRNA introns, odd ribosomes, and small enigmatic genomes across a large radiation of phyla.</title>
        <authorList>
            <person name="Brown C.T."/>
            <person name="Hug L.A."/>
            <person name="Thomas B.C."/>
            <person name="Sharon I."/>
            <person name="Castelle C.J."/>
            <person name="Singh A."/>
            <person name="Wilkins M.J."/>
            <person name="Williams K.H."/>
            <person name="Banfield J.F."/>
        </authorList>
    </citation>
    <scope>NUCLEOTIDE SEQUENCE [LARGE SCALE GENOMIC DNA]</scope>
</reference>
<keyword evidence="3" id="KW-0540">Nuclease</keyword>
<dbReference type="Pfam" id="PF17768">
    <property type="entry name" value="RecJ_OB"/>
    <property type="match status" value="1"/>
</dbReference>
<evidence type="ECO:0000256" key="1">
    <source>
        <dbReference type="ARBA" id="ARBA00005915"/>
    </source>
</evidence>
<organism evidence="10 11">
    <name type="scientific">Candidatus Magasanikbacteria bacterium GW2011_GWA2_46_17</name>
    <dbReference type="NCBI Taxonomy" id="1619042"/>
    <lineage>
        <taxon>Bacteria</taxon>
        <taxon>Candidatus Magasanikiibacteriota</taxon>
    </lineage>
</organism>
<dbReference type="Pfam" id="PF01368">
    <property type="entry name" value="DHH"/>
    <property type="match status" value="1"/>
</dbReference>
<keyword evidence="4" id="KW-0378">Hydrolase</keyword>
<dbReference type="InterPro" id="IPR001667">
    <property type="entry name" value="DDH_dom"/>
</dbReference>